<evidence type="ECO:0000256" key="1">
    <source>
        <dbReference type="SAM" id="MobiDB-lite"/>
    </source>
</evidence>
<feature type="compositionally biased region" description="Basic and acidic residues" evidence="1">
    <location>
        <begin position="617"/>
        <end position="632"/>
    </location>
</feature>
<feature type="compositionally biased region" description="Polar residues" evidence="1">
    <location>
        <begin position="588"/>
        <end position="610"/>
    </location>
</feature>
<protein>
    <submittedName>
        <fullName evidence="2">Uncharacterized protein</fullName>
    </submittedName>
</protein>
<dbReference type="AlphaFoldDB" id="A0AAD3TWI1"/>
<reference evidence="2" key="2">
    <citation type="submission" date="2023-06" db="EMBL/GenBank/DDBJ databases">
        <authorList>
            <person name="Kobayashi Y."/>
            <person name="Kayamori A."/>
            <person name="Aoki K."/>
            <person name="Shiwa Y."/>
            <person name="Fujita N."/>
            <person name="Sugita T."/>
            <person name="Iwasaki W."/>
            <person name="Tanaka N."/>
            <person name="Takashima M."/>
        </authorList>
    </citation>
    <scope>NUCLEOTIDE SEQUENCE</scope>
    <source>
        <strain evidence="2">HIS016</strain>
    </source>
</reference>
<feature type="compositionally biased region" description="Basic and acidic residues" evidence="1">
    <location>
        <begin position="390"/>
        <end position="420"/>
    </location>
</feature>
<organism evidence="2 3">
    <name type="scientific">Cutaneotrichosporon spelunceum</name>
    <dbReference type="NCBI Taxonomy" id="1672016"/>
    <lineage>
        <taxon>Eukaryota</taxon>
        <taxon>Fungi</taxon>
        <taxon>Dikarya</taxon>
        <taxon>Basidiomycota</taxon>
        <taxon>Agaricomycotina</taxon>
        <taxon>Tremellomycetes</taxon>
        <taxon>Trichosporonales</taxon>
        <taxon>Trichosporonaceae</taxon>
        <taxon>Cutaneotrichosporon</taxon>
    </lineage>
</organism>
<dbReference type="Proteomes" id="UP001222932">
    <property type="component" value="Unassembled WGS sequence"/>
</dbReference>
<feature type="region of interest" description="Disordered" evidence="1">
    <location>
        <begin position="761"/>
        <end position="794"/>
    </location>
</feature>
<feature type="compositionally biased region" description="Low complexity" evidence="1">
    <location>
        <begin position="189"/>
        <end position="202"/>
    </location>
</feature>
<feature type="compositionally biased region" description="Polar residues" evidence="1">
    <location>
        <begin position="533"/>
        <end position="546"/>
    </location>
</feature>
<feature type="region of interest" description="Disordered" evidence="1">
    <location>
        <begin position="378"/>
        <end position="420"/>
    </location>
</feature>
<feature type="region of interest" description="Disordered" evidence="1">
    <location>
        <begin position="675"/>
        <end position="701"/>
    </location>
</feature>
<feature type="region of interest" description="Disordered" evidence="1">
    <location>
        <begin position="262"/>
        <end position="301"/>
    </location>
</feature>
<proteinExistence type="predicted"/>
<feature type="compositionally biased region" description="Low complexity" evidence="1">
    <location>
        <begin position="75"/>
        <end position="151"/>
    </location>
</feature>
<reference evidence="2" key="1">
    <citation type="journal article" date="2023" name="BMC Genomics">
        <title>Chromosome-level genome assemblies of Cutaneotrichosporon spp. (Trichosporonales, Basidiomycota) reveal imbalanced evolution between nucleotide sequences and chromosome synteny.</title>
        <authorList>
            <person name="Kobayashi Y."/>
            <person name="Kayamori A."/>
            <person name="Aoki K."/>
            <person name="Shiwa Y."/>
            <person name="Matsutani M."/>
            <person name="Fujita N."/>
            <person name="Sugita T."/>
            <person name="Iwasaki W."/>
            <person name="Tanaka N."/>
            <person name="Takashima M."/>
        </authorList>
    </citation>
    <scope>NUCLEOTIDE SEQUENCE</scope>
    <source>
        <strain evidence="2">HIS016</strain>
    </source>
</reference>
<feature type="compositionally biased region" description="Polar residues" evidence="1">
    <location>
        <begin position="555"/>
        <end position="567"/>
    </location>
</feature>
<accession>A0AAD3TWI1</accession>
<feature type="region of interest" description="Disordered" evidence="1">
    <location>
        <begin position="814"/>
        <end position="844"/>
    </location>
</feature>
<gene>
    <name evidence="2" type="ORF">CspeluHIS016_0405880</name>
</gene>
<feature type="compositionally biased region" description="Polar residues" evidence="1">
    <location>
        <begin position="443"/>
        <end position="454"/>
    </location>
</feature>
<evidence type="ECO:0000313" key="2">
    <source>
        <dbReference type="EMBL" id="GMK57754.1"/>
    </source>
</evidence>
<feature type="region of interest" description="Disordered" evidence="1">
    <location>
        <begin position="432"/>
        <end position="454"/>
    </location>
</feature>
<keyword evidence="3" id="KW-1185">Reference proteome</keyword>
<feature type="compositionally biased region" description="Basic and acidic residues" evidence="1">
    <location>
        <begin position="815"/>
        <end position="844"/>
    </location>
</feature>
<feature type="region of interest" description="Disordered" evidence="1">
    <location>
        <begin position="183"/>
        <end position="202"/>
    </location>
</feature>
<sequence length="858" mass="92828">MGQHKRTGDCPVIELHKGSLVTDVDDTDKGPAYSGQRDVDDGTVHGCTALEVNAFAIDGFDGTVSATPSVTDLAATAADPGPATTTTDATQISSPPATAAATTAPPPLVSATASSTSNTATSPALVHTTTLNTPNETLNDNFNDTPNDTPNGSPNKSPGRITTARRLTRASTNPALLSIAEHCPPRTWSSSPNPTSSMSNSTLSLTPSASFSNRFPVSPSPSVSIYNPSPTSASGTSLVCITSARVEANAEEELKALTAGMQSHLEPSLSKIAPRRPASPRLSAPVPSTPPGVRSGEMSTPARNFSSAMDATLATPPANRVSREARVHFEEGPLAYAVTERLLSFSPRSVVQGKRDRLRRRMAAMAKVVLEGWRRSMDKERDMKRGKKKTRDEENKKKDKKKRDIALKEDNGDNNTKDISVEHNISRTIATVADQQARHSTDSTDGSTGVVTNTDIESEWDTVSEATEGADELNRPTKDVILPDLPPAKPPAFYATSPFNPRPHAASPFNTRADDAPKPTNKVYSPRPGRVSGTANRPSTPTTHAPQHTDWPTGLQGSSWPNHTLDGTSAWAKDRLSTGFPASPPRQWPTSPRESTHPNQNSSWPNTYTYGTGAWAKDQRLHQRPGRAEPHLNRNSSTVGGLPRPAAPTPNYAAHWARLNSANWTNSVSSATWAPTSTHYASPTQNKATSTGSGPGPSPLISRRIVREYDPATRLRIRTHIVDMLQTGVRGTVDHAYAEDVWQVPYSANAGVTATTMHRTAQRANTRPLPKAQTCPAGSSRLPTRPPNPFRPAHGEFGLDRVRVQGIDEQCENEVQNRGENRDENVVERRENRENKAENNENKAQRWLDSLRRWRMSK</sequence>
<feature type="compositionally biased region" description="Polar residues" evidence="1">
    <location>
        <begin position="675"/>
        <end position="692"/>
    </location>
</feature>
<name>A0AAD3TWI1_9TREE</name>
<feature type="compositionally biased region" description="Low complexity" evidence="1">
    <location>
        <begin position="275"/>
        <end position="286"/>
    </location>
</feature>
<dbReference type="EMBL" id="BTCM01000004">
    <property type="protein sequence ID" value="GMK57754.1"/>
    <property type="molecule type" value="Genomic_DNA"/>
</dbReference>
<evidence type="ECO:0000313" key="3">
    <source>
        <dbReference type="Proteomes" id="UP001222932"/>
    </source>
</evidence>
<feature type="region of interest" description="Disordered" evidence="1">
    <location>
        <begin position="485"/>
        <end position="647"/>
    </location>
</feature>
<feature type="region of interest" description="Disordered" evidence="1">
    <location>
        <begin position="75"/>
        <end position="161"/>
    </location>
</feature>
<comment type="caution">
    <text evidence="2">The sequence shown here is derived from an EMBL/GenBank/DDBJ whole genome shotgun (WGS) entry which is preliminary data.</text>
</comment>